<dbReference type="InterPro" id="IPR036291">
    <property type="entry name" value="NAD(P)-bd_dom_sf"/>
</dbReference>
<feature type="binding site" evidence="10">
    <location>
        <position position="207"/>
    </location>
    <ligand>
        <name>substrate</name>
    </ligand>
</feature>
<dbReference type="Gene3D" id="1.20.5.100">
    <property type="entry name" value="Cytochrome c1, transmembrane anchor, C-terminal"/>
    <property type="match status" value="1"/>
</dbReference>
<evidence type="ECO:0000313" key="14">
    <source>
        <dbReference type="Proteomes" id="UP000242561"/>
    </source>
</evidence>
<dbReference type="InterPro" id="IPR017476">
    <property type="entry name" value="UDP-Glc/GDP-Man"/>
</dbReference>
<evidence type="ECO:0000256" key="1">
    <source>
        <dbReference type="ARBA" id="ARBA00004701"/>
    </source>
</evidence>
<dbReference type="SMART" id="SM00984">
    <property type="entry name" value="UDPG_MGDP_dh_C"/>
    <property type="match status" value="1"/>
</dbReference>
<dbReference type="InterPro" id="IPR014026">
    <property type="entry name" value="UDP-Glc/GDP-Man_DH_dimer"/>
</dbReference>
<feature type="binding site" evidence="10">
    <location>
        <begin position="252"/>
        <end position="256"/>
    </location>
    <ligand>
        <name>substrate</name>
    </ligand>
</feature>
<dbReference type="UniPathway" id="UPA00038">
    <property type="reaction ID" value="UER00491"/>
</dbReference>
<feature type="domain" description="UDP-glucose/GDP-mannose dehydrogenase C-terminal" evidence="12">
    <location>
        <begin position="317"/>
        <end position="418"/>
    </location>
</feature>
<feature type="binding site" evidence="10">
    <location>
        <position position="260"/>
    </location>
    <ligand>
        <name>substrate</name>
    </ligand>
</feature>
<evidence type="ECO:0000256" key="10">
    <source>
        <dbReference type="PIRSR" id="PIRSR500134-2"/>
    </source>
</evidence>
<feature type="binding site" evidence="11">
    <location>
        <position position="35"/>
    </location>
    <ligand>
        <name>NAD(+)</name>
        <dbReference type="ChEBI" id="CHEBI:57540"/>
    </ligand>
</feature>
<dbReference type="KEGG" id="sphl:LPB140_09315"/>
<evidence type="ECO:0000256" key="3">
    <source>
        <dbReference type="ARBA" id="ARBA00012954"/>
    </source>
</evidence>
<dbReference type="EC" id="1.1.1.22" evidence="3 8"/>
<dbReference type="OrthoDB" id="9803238at2"/>
<evidence type="ECO:0000256" key="9">
    <source>
        <dbReference type="PIRSR" id="PIRSR500134-1"/>
    </source>
</evidence>
<evidence type="ECO:0000313" key="13">
    <source>
        <dbReference type="EMBL" id="APG62956.1"/>
    </source>
</evidence>
<dbReference type="GO" id="GO:0003979">
    <property type="term" value="F:UDP-glucose 6-dehydrogenase activity"/>
    <property type="evidence" value="ECO:0007669"/>
    <property type="project" value="UniProtKB-EC"/>
</dbReference>
<dbReference type="RefSeq" id="WP_072559607.1">
    <property type="nucleotide sequence ID" value="NZ_CP018154.1"/>
</dbReference>
<evidence type="ECO:0000259" key="12">
    <source>
        <dbReference type="SMART" id="SM00984"/>
    </source>
</evidence>
<evidence type="ECO:0000256" key="11">
    <source>
        <dbReference type="PIRSR" id="PIRSR500134-3"/>
    </source>
</evidence>
<feature type="binding site" evidence="10">
    <location>
        <position position="324"/>
    </location>
    <ligand>
        <name>substrate</name>
    </ligand>
</feature>
<dbReference type="InterPro" id="IPR001732">
    <property type="entry name" value="UDP-Glc/GDP-Man_DH_N"/>
</dbReference>
<evidence type="ECO:0000256" key="6">
    <source>
        <dbReference type="ARBA" id="ARBA00023027"/>
    </source>
</evidence>
<dbReference type="InterPro" id="IPR028357">
    <property type="entry name" value="UDPglc_DH_bac"/>
</dbReference>
<dbReference type="Pfam" id="PF00984">
    <property type="entry name" value="UDPG_MGDP_dh"/>
    <property type="match status" value="1"/>
</dbReference>
<dbReference type="SUPFAM" id="SSF51735">
    <property type="entry name" value="NAD(P)-binding Rossmann-fold domains"/>
    <property type="match status" value="1"/>
</dbReference>
<feature type="binding site" evidence="11">
    <location>
        <position position="331"/>
    </location>
    <ligand>
        <name>NAD(+)</name>
        <dbReference type="ChEBI" id="CHEBI:57540"/>
    </ligand>
</feature>
<accession>A0A1L3JCU7</accession>
<feature type="binding site" evidence="11">
    <location>
        <position position="30"/>
    </location>
    <ligand>
        <name>NAD(+)</name>
        <dbReference type="ChEBI" id="CHEBI:57540"/>
    </ligand>
</feature>
<dbReference type="Pfam" id="PF03721">
    <property type="entry name" value="UDPG_MGDP_dh_N"/>
    <property type="match status" value="1"/>
</dbReference>
<dbReference type="PROSITE" id="PS51257">
    <property type="entry name" value="PROKAR_LIPOPROTEIN"/>
    <property type="match status" value="1"/>
</dbReference>
<dbReference type="PANTHER" id="PTHR43750">
    <property type="entry name" value="UDP-GLUCOSE 6-DEHYDROGENASE TUAD"/>
    <property type="match status" value="1"/>
</dbReference>
<feature type="binding site" evidence="11">
    <location>
        <position position="155"/>
    </location>
    <ligand>
        <name>NAD(+)</name>
        <dbReference type="ChEBI" id="CHEBI:57540"/>
    </ligand>
</feature>
<dbReference type="Proteomes" id="UP000242561">
    <property type="component" value="Chromosome"/>
</dbReference>
<dbReference type="GO" id="GO:0000271">
    <property type="term" value="P:polysaccharide biosynthetic process"/>
    <property type="evidence" value="ECO:0007669"/>
    <property type="project" value="InterPro"/>
</dbReference>
<evidence type="ECO:0000256" key="7">
    <source>
        <dbReference type="ARBA" id="ARBA00047473"/>
    </source>
</evidence>
<sequence length="434" mass="47506">MKIAMIGSGYVGLVSGACFADFGHDVVCVDKDESKIARLNDNIMPIFEPGLATLVRKNVEANRLKFSTSLKEGIKGADAIFIAVGTPSRRGDGHADLSFVYAVAEEIGEYMDDKSVIVTKSTVPVGTGDEVERIIRDIRPDAKFAVVSNPEFLREGAAIGDFKRPDRIVIGTEVKWAQKVMHAIYRPLFLNESPILFTSRKSAELIKYAANAFLATKITFINEMADLCEKVGANVQDVSRGIGLDNRIGPKFLHAGPGYGGSCFPKDTLALLKTAQDYESPVRIVEAVVQANDLRKRAMGRKVIAALDGDVRGKKIGILGLTFKPNTDDMRDAPSITIVQTLQDAGAIICAHDPEGMEEASHIMPDIQMCEDPYLAIKDAEAVVIITEWDAYRALQLDRVKQEMSGDALIDLRNIYSKDEAEKAGFRYFAIGRV</sequence>
<feature type="binding site" evidence="11">
    <location>
        <position position="86"/>
    </location>
    <ligand>
        <name>NAD(+)</name>
        <dbReference type="ChEBI" id="CHEBI:57540"/>
    </ligand>
</feature>
<comment type="pathway">
    <text evidence="1">Nucleotide-sugar biosynthesis; UDP-alpha-D-glucuronate biosynthesis; UDP-alpha-D-glucuronate from UDP-alpha-D-glucose: step 1/1.</text>
</comment>
<dbReference type="SUPFAM" id="SSF52413">
    <property type="entry name" value="UDP-glucose/GDP-mannose dehydrogenase C-terminal domain"/>
    <property type="match status" value="1"/>
</dbReference>
<dbReference type="InterPro" id="IPR014027">
    <property type="entry name" value="UDP-Glc/GDP-Man_DH_C"/>
</dbReference>
<keyword evidence="5 8" id="KW-0560">Oxidoreductase</keyword>
<dbReference type="GO" id="GO:0006065">
    <property type="term" value="P:UDP-glucuronate biosynthetic process"/>
    <property type="evidence" value="ECO:0007669"/>
    <property type="project" value="UniProtKB-UniPathway"/>
</dbReference>
<feature type="binding site" evidence="10">
    <location>
        <begin position="152"/>
        <end position="155"/>
    </location>
    <ligand>
        <name>substrate</name>
    </ligand>
</feature>
<keyword evidence="6 8" id="KW-0520">NAD</keyword>
<evidence type="ECO:0000256" key="8">
    <source>
        <dbReference type="PIRNR" id="PIRNR000124"/>
    </source>
</evidence>
<protein>
    <recommendedName>
        <fullName evidence="4 8">UDP-glucose 6-dehydrogenase</fullName>
        <ecNumber evidence="3 8">1.1.1.22</ecNumber>
    </recommendedName>
</protein>
<name>A0A1L3JCU7_9SPHN</name>
<dbReference type="EMBL" id="CP018154">
    <property type="protein sequence ID" value="APG62956.1"/>
    <property type="molecule type" value="Genomic_DNA"/>
</dbReference>
<feature type="binding site" evidence="11">
    <location>
        <position position="266"/>
    </location>
    <ligand>
        <name>NAD(+)</name>
        <dbReference type="ChEBI" id="CHEBI:57540"/>
    </ligand>
</feature>
<reference evidence="13 14" key="1">
    <citation type="submission" date="2016-11" db="EMBL/GenBank/DDBJ databases">
        <title>Sphingorhabdus sp. LPB0140, isolated from marine environment.</title>
        <authorList>
            <person name="Kim E."/>
            <person name="Yi H."/>
        </authorList>
    </citation>
    <scope>NUCLEOTIDE SEQUENCE [LARGE SCALE GENOMIC DNA]</scope>
    <source>
        <strain evidence="13 14">LPB0140</strain>
    </source>
</reference>
<feature type="binding site" evidence="11">
    <location>
        <position position="122"/>
    </location>
    <ligand>
        <name>NAD(+)</name>
        <dbReference type="ChEBI" id="CHEBI:57540"/>
    </ligand>
</feature>
<comment type="similarity">
    <text evidence="2 8">Belongs to the UDP-glucose/GDP-mannose dehydrogenase family.</text>
</comment>
<dbReference type="PANTHER" id="PTHR43750:SF3">
    <property type="entry name" value="UDP-GLUCOSE 6-DEHYDROGENASE TUAD"/>
    <property type="match status" value="1"/>
</dbReference>
<dbReference type="NCBIfam" id="TIGR03026">
    <property type="entry name" value="NDP-sugDHase"/>
    <property type="match status" value="1"/>
</dbReference>
<dbReference type="PIRSF" id="PIRSF000124">
    <property type="entry name" value="UDPglc_GDPman_dh"/>
    <property type="match status" value="1"/>
</dbReference>
<dbReference type="AlphaFoldDB" id="A0A1L3JCU7"/>
<gene>
    <name evidence="13" type="ORF">LPB140_09315</name>
</gene>
<keyword evidence="14" id="KW-1185">Reference proteome</keyword>
<dbReference type="STRING" id="1913578.LPB140_09315"/>
<proteinExistence type="inferred from homology"/>
<dbReference type="InterPro" id="IPR036220">
    <property type="entry name" value="UDP-Glc/GDP-Man_DH_C_sf"/>
</dbReference>
<dbReference type="Gene3D" id="3.40.50.720">
    <property type="entry name" value="NAD(P)-binding Rossmann-like Domain"/>
    <property type="match status" value="2"/>
</dbReference>
<evidence type="ECO:0000256" key="5">
    <source>
        <dbReference type="ARBA" id="ARBA00023002"/>
    </source>
</evidence>
<dbReference type="InterPro" id="IPR008927">
    <property type="entry name" value="6-PGluconate_DH-like_C_sf"/>
</dbReference>
<organism evidence="13 14">
    <name type="scientific">Sphingorhabdus lutea</name>
    <dbReference type="NCBI Taxonomy" id="1913578"/>
    <lineage>
        <taxon>Bacteria</taxon>
        <taxon>Pseudomonadati</taxon>
        <taxon>Pseudomonadota</taxon>
        <taxon>Alphaproteobacteria</taxon>
        <taxon>Sphingomonadales</taxon>
        <taxon>Sphingomonadaceae</taxon>
        <taxon>Sphingorhabdus</taxon>
    </lineage>
</organism>
<dbReference type="SUPFAM" id="SSF48179">
    <property type="entry name" value="6-phosphogluconate dehydrogenase C-terminal domain-like"/>
    <property type="match status" value="1"/>
</dbReference>
<dbReference type="PIRSF" id="PIRSF500134">
    <property type="entry name" value="UDPglc_DH_bac"/>
    <property type="match status" value="1"/>
</dbReference>
<dbReference type="Pfam" id="PF03720">
    <property type="entry name" value="UDPG_MGDP_dh_C"/>
    <property type="match status" value="1"/>
</dbReference>
<evidence type="ECO:0000256" key="2">
    <source>
        <dbReference type="ARBA" id="ARBA00006601"/>
    </source>
</evidence>
<feature type="active site" description="Nucleophile" evidence="9">
    <location>
        <position position="263"/>
    </location>
</feature>
<evidence type="ECO:0000256" key="4">
    <source>
        <dbReference type="ARBA" id="ARBA00015132"/>
    </source>
</evidence>
<dbReference type="GO" id="GO:0051287">
    <property type="term" value="F:NAD binding"/>
    <property type="evidence" value="ECO:0007669"/>
    <property type="project" value="InterPro"/>
</dbReference>
<comment type="catalytic activity">
    <reaction evidence="7 8">
        <text>UDP-alpha-D-glucose + 2 NAD(+) + H2O = UDP-alpha-D-glucuronate + 2 NADH + 3 H(+)</text>
        <dbReference type="Rhea" id="RHEA:23596"/>
        <dbReference type="ChEBI" id="CHEBI:15377"/>
        <dbReference type="ChEBI" id="CHEBI:15378"/>
        <dbReference type="ChEBI" id="CHEBI:57540"/>
        <dbReference type="ChEBI" id="CHEBI:57945"/>
        <dbReference type="ChEBI" id="CHEBI:58052"/>
        <dbReference type="ChEBI" id="CHEBI:58885"/>
        <dbReference type="EC" id="1.1.1.22"/>
    </reaction>
</comment>